<evidence type="ECO:0000313" key="2">
    <source>
        <dbReference type="EMBL" id="TGZ56237.1"/>
    </source>
</evidence>
<keyword evidence="3" id="KW-1185">Reference proteome</keyword>
<feature type="region of interest" description="Disordered" evidence="1">
    <location>
        <begin position="264"/>
        <end position="284"/>
    </location>
</feature>
<dbReference type="PROSITE" id="PS51257">
    <property type="entry name" value="PROKAR_LIPOPROTEIN"/>
    <property type="match status" value="1"/>
</dbReference>
<name>A0A4S2L702_9HYME</name>
<gene>
    <name evidence="2" type="ORF">DBV15_01650</name>
</gene>
<protein>
    <submittedName>
        <fullName evidence="2">Uncharacterized protein</fullName>
    </submittedName>
</protein>
<evidence type="ECO:0000256" key="1">
    <source>
        <dbReference type="SAM" id="MobiDB-lite"/>
    </source>
</evidence>
<comment type="caution">
    <text evidence="2">The sequence shown here is derived from an EMBL/GenBank/DDBJ whole genome shotgun (WGS) entry which is preliminary data.</text>
</comment>
<dbReference type="EMBL" id="QBLH01000372">
    <property type="protein sequence ID" value="TGZ56237.1"/>
    <property type="molecule type" value="Genomic_DNA"/>
</dbReference>
<proteinExistence type="predicted"/>
<evidence type="ECO:0000313" key="3">
    <source>
        <dbReference type="Proteomes" id="UP000310200"/>
    </source>
</evidence>
<dbReference type="AlphaFoldDB" id="A0A4S2L702"/>
<dbReference type="Proteomes" id="UP000310200">
    <property type="component" value="Unassembled WGS sequence"/>
</dbReference>
<accession>A0A4S2L702</accession>
<organism evidence="2 3">
    <name type="scientific">Temnothorax longispinosus</name>
    <dbReference type="NCBI Taxonomy" id="300112"/>
    <lineage>
        <taxon>Eukaryota</taxon>
        <taxon>Metazoa</taxon>
        <taxon>Ecdysozoa</taxon>
        <taxon>Arthropoda</taxon>
        <taxon>Hexapoda</taxon>
        <taxon>Insecta</taxon>
        <taxon>Pterygota</taxon>
        <taxon>Neoptera</taxon>
        <taxon>Endopterygota</taxon>
        <taxon>Hymenoptera</taxon>
        <taxon>Apocrita</taxon>
        <taxon>Aculeata</taxon>
        <taxon>Formicoidea</taxon>
        <taxon>Formicidae</taxon>
        <taxon>Myrmicinae</taxon>
        <taxon>Temnothorax</taxon>
    </lineage>
</organism>
<reference evidence="2 3" key="1">
    <citation type="journal article" date="2019" name="Philos. Trans. R. Soc. Lond., B, Biol. Sci.">
        <title>Ant behaviour and brain gene expression of defending hosts depend on the ecological success of the intruding social parasite.</title>
        <authorList>
            <person name="Kaur R."/>
            <person name="Stoldt M."/>
            <person name="Jongepier E."/>
            <person name="Feldmeyer B."/>
            <person name="Menzel F."/>
            <person name="Bornberg-Bauer E."/>
            <person name="Foitzik S."/>
        </authorList>
    </citation>
    <scope>NUCLEOTIDE SEQUENCE [LARGE SCALE GENOMIC DNA]</scope>
    <source>
        <tissue evidence="2">Whole body</tissue>
    </source>
</reference>
<sequence>MVSGEREPSNGMWNGRLVGRLPAWLAGWLAGWMACRLRLGPWWKPSVESIAERNLLATQTPRLERRPTRHSRNARQRVRGARRRRERVEGCWLDITTTGLRVLSERDSEKGQDRRKHFVLGGVNARKYNTCAPWAHYFALSEMARNLVDAESGVLVLQLGVSFEKDAPVRKRPDGIKSSRAQSGLQGTKCPTSGANYFTAASGCRRGSFWECAFARARVMKLVATKGNWKLASLGNRALSLKRRKKYYNRCYGGDSRRGQLMLRNGRTKRPGIAPPPNDLHRRA</sequence>